<feature type="transmembrane region" description="Helical" evidence="1">
    <location>
        <begin position="21"/>
        <end position="40"/>
    </location>
</feature>
<dbReference type="RefSeq" id="WP_074978381.1">
    <property type="nucleotide sequence ID" value="NZ_FPAG01000005.1"/>
</dbReference>
<sequence>MKRYQPYKNIRKGAMIMGLPISLFALQMISVIGSLLVIIFSFSLGVIVSVFGLNAKLYVVLSYISKHPVVVHLKKIFPNTISNKKSSGLCYEED</sequence>
<gene>
    <name evidence="2" type="ORF">SAMN04487906_1848</name>
</gene>
<keyword evidence="1" id="KW-1133">Transmembrane helix</keyword>
<accession>A0A1I6T548</accession>
<keyword evidence="1" id="KW-0472">Membrane</keyword>
<dbReference type="Proteomes" id="UP000183209">
    <property type="component" value="Unassembled WGS sequence"/>
</dbReference>
<dbReference type="EMBL" id="FPAG01000005">
    <property type="protein sequence ID" value="SFS84087.1"/>
    <property type="molecule type" value="Genomic_DNA"/>
</dbReference>
<organism evidence="2 3">
    <name type="scientific">Zhouia amylolytica</name>
    <dbReference type="NCBI Taxonomy" id="376730"/>
    <lineage>
        <taxon>Bacteria</taxon>
        <taxon>Pseudomonadati</taxon>
        <taxon>Bacteroidota</taxon>
        <taxon>Flavobacteriia</taxon>
        <taxon>Flavobacteriales</taxon>
        <taxon>Flavobacteriaceae</taxon>
        <taxon>Zhouia</taxon>
    </lineage>
</organism>
<keyword evidence="1" id="KW-0812">Transmembrane</keyword>
<evidence type="ECO:0000313" key="2">
    <source>
        <dbReference type="EMBL" id="SFS84087.1"/>
    </source>
</evidence>
<protein>
    <recommendedName>
        <fullName evidence="4">Type IV secretory pathway, VirB3-like protein</fullName>
    </recommendedName>
</protein>
<dbReference type="AlphaFoldDB" id="A0A1I6T548"/>
<dbReference type="OrthoDB" id="1449306at2"/>
<name>A0A1I6T548_9FLAO</name>
<evidence type="ECO:0008006" key="4">
    <source>
        <dbReference type="Google" id="ProtNLM"/>
    </source>
</evidence>
<reference evidence="2 3" key="1">
    <citation type="submission" date="2016-10" db="EMBL/GenBank/DDBJ databases">
        <authorList>
            <person name="de Groot N.N."/>
        </authorList>
    </citation>
    <scope>NUCLEOTIDE SEQUENCE [LARGE SCALE GENOMIC DNA]</scope>
    <source>
        <strain evidence="2 3">CGMCC 1.6114</strain>
    </source>
</reference>
<evidence type="ECO:0000313" key="3">
    <source>
        <dbReference type="Proteomes" id="UP000183209"/>
    </source>
</evidence>
<feature type="transmembrane region" description="Helical" evidence="1">
    <location>
        <begin position="46"/>
        <end position="65"/>
    </location>
</feature>
<proteinExistence type="predicted"/>
<evidence type="ECO:0000256" key="1">
    <source>
        <dbReference type="SAM" id="Phobius"/>
    </source>
</evidence>